<feature type="region of interest" description="Disordered" evidence="1">
    <location>
        <begin position="149"/>
        <end position="186"/>
    </location>
</feature>
<dbReference type="PANTHER" id="PTHR37984">
    <property type="entry name" value="PROTEIN CBG26694"/>
    <property type="match status" value="1"/>
</dbReference>
<dbReference type="PANTHER" id="PTHR37984:SF11">
    <property type="entry name" value="INTEGRASE CATALYTIC DOMAIN-CONTAINING PROTEIN"/>
    <property type="match status" value="1"/>
</dbReference>
<reference evidence="3" key="1">
    <citation type="journal article" date="2017" name="bioRxiv">
        <title>Comparative analysis of the genomes of Stylophora pistillata and Acropora digitifera provides evidence for extensive differences between species of corals.</title>
        <authorList>
            <person name="Voolstra C.R."/>
            <person name="Li Y."/>
            <person name="Liew Y.J."/>
            <person name="Baumgarten S."/>
            <person name="Zoccola D."/>
            <person name="Flot J.-F."/>
            <person name="Tambutte S."/>
            <person name="Allemand D."/>
            <person name="Aranda M."/>
        </authorList>
    </citation>
    <scope>NUCLEOTIDE SEQUENCE [LARGE SCALE GENOMIC DNA]</scope>
</reference>
<name>A0A2B4SM17_STYPI</name>
<feature type="region of interest" description="Disordered" evidence="1">
    <location>
        <begin position="387"/>
        <end position="425"/>
    </location>
</feature>
<feature type="region of interest" description="Disordered" evidence="1">
    <location>
        <begin position="331"/>
        <end position="355"/>
    </location>
</feature>
<comment type="caution">
    <text evidence="2">The sequence shown here is derived from an EMBL/GenBank/DDBJ whole genome shotgun (WGS) entry which is preliminary data.</text>
</comment>
<evidence type="ECO:0000313" key="2">
    <source>
        <dbReference type="EMBL" id="PFX31744.1"/>
    </source>
</evidence>
<dbReference type="OrthoDB" id="5983543at2759"/>
<evidence type="ECO:0008006" key="4">
    <source>
        <dbReference type="Google" id="ProtNLM"/>
    </source>
</evidence>
<dbReference type="EMBL" id="LSMT01000032">
    <property type="protein sequence ID" value="PFX31744.1"/>
    <property type="molecule type" value="Genomic_DNA"/>
</dbReference>
<evidence type="ECO:0000313" key="3">
    <source>
        <dbReference type="Proteomes" id="UP000225706"/>
    </source>
</evidence>
<dbReference type="Gene3D" id="3.30.420.10">
    <property type="entry name" value="Ribonuclease H-like superfamily/Ribonuclease H"/>
    <property type="match status" value="2"/>
</dbReference>
<keyword evidence="3" id="KW-1185">Reference proteome</keyword>
<dbReference type="InterPro" id="IPR012337">
    <property type="entry name" value="RNaseH-like_sf"/>
</dbReference>
<dbReference type="InterPro" id="IPR036397">
    <property type="entry name" value="RNaseH_sf"/>
</dbReference>
<feature type="compositionally biased region" description="Polar residues" evidence="1">
    <location>
        <begin position="411"/>
        <end position="425"/>
    </location>
</feature>
<sequence>MFRTFFVTLSDSGPTPEEETQYAKAMRLLDAHFLPQVNIPFERHQFRQAKQEESETTDQFISQQETRTKPHHIINRSEMNSLPLETNGEVERQNRSFLKALKIAKAEKKNIWTEMRKFLTGYRTTPHTSTGVTPAKLLFNREIRSKIPELGNSRYSDSEARDKDAEMKQERTDYADGKRRARESELEPGDLVLLKQKKENKLSTSYGPLPYTISKKHGNKVIISSPKEVNMRRNVANVKKYLREDTTADEEVAEDDSSEPPQYLKDYKVYELCSVEEMPLDIMGPMPTTESGNKYILVVGDYFTKWKEAFAIQNQEAADVEVAVPEHPELPQEPDAAVNGQPVHTDRPKRCHKSRSLARNRVISREILKEKLDLLYNEKDSAVAKNIAKTRKRKAKYARKRRQQEEAHAKGSQNIDQSPSDLDKR</sequence>
<dbReference type="InterPro" id="IPR050951">
    <property type="entry name" value="Retrovirus_Pol_polyprotein"/>
</dbReference>
<dbReference type="STRING" id="50429.A0A2B4SM17"/>
<dbReference type="Proteomes" id="UP000225706">
    <property type="component" value="Unassembled WGS sequence"/>
</dbReference>
<dbReference type="GO" id="GO:0003676">
    <property type="term" value="F:nucleic acid binding"/>
    <property type="evidence" value="ECO:0007669"/>
    <property type="project" value="InterPro"/>
</dbReference>
<proteinExistence type="predicted"/>
<dbReference type="AlphaFoldDB" id="A0A2B4SM17"/>
<feature type="compositionally biased region" description="Basic and acidic residues" evidence="1">
    <location>
        <begin position="156"/>
        <end position="185"/>
    </location>
</feature>
<dbReference type="SUPFAM" id="SSF53098">
    <property type="entry name" value="Ribonuclease H-like"/>
    <property type="match status" value="1"/>
</dbReference>
<organism evidence="2 3">
    <name type="scientific">Stylophora pistillata</name>
    <name type="common">Smooth cauliflower coral</name>
    <dbReference type="NCBI Taxonomy" id="50429"/>
    <lineage>
        <taxon>Eukaryota</taxon>
        <taxon>Metazoa</taxon>
        <taxon>Cnidaria</taxon>
        <taxon>Anthozoa</taxon>
        <taxon>Hexacorallia</taxon>
        <taxon>Scleractinia</taxon>
        <taxon>Astrocoeniina</taxon>
        <taxon>Pocilloporidae</taxon>
        <taxon>Stylophora</taxon>
    </lineage>
</organism>
<feature type="region of interest" description="Disordered" evidence="1">
    <location>
        <begin position="48"/>
        <end position="68"/>
    </location>
</feature>
<feature type="compositionally biased region" description="Basic residues" evidence="1">
    <location>
        <begin position="388"/>
        <end position="402"/>
    </location>
</feature>
<protein>
    <recommendedName>
        <fullName evidence="4">Integrase catalytic domain-containing protein</fullName>
    </recommendedName>
</protein>
<evidence type="ECO:0000256" key="1">
    <source>
        <dbReference type="SAM" id="MobiDB-lite"/>
    </source>
</evidence>
<accession>A0A2B4SM17</accession>
<gene>
    <name evidence="2" type="ORF">AWC38_SpisGene3418</name>
</gene>